<proteinExistence type="predicted"/>
<keyword evidence="1" id="KW-0472">Membrane</keyword>
<reference evidence="3" key="1">
    <citation type="journal article" date="2021" name="Science">
        <title>Hunting the eagle killer: A cyanobacterial neurotoxin causes vacuolar myelinopathy.</title>
        <authorList>
            <person name="Breinlinger S."/>
            <person name="Phillips T.J."/>
            <person name="Haram B.N."/>
            <person name="Mares J."/>
            <person name="Martinez Yerena J.A."/>
            <person name="Hrouzek P."/>
            <person name="Sobotka R."/>
            <person name="Henderson W.M."/>
            <person name="Schmieder P."/>
            <person name="Williams S.M."/>
            <person name="Lauderdale J.D."/>
            <person name="Wilde H.D."/>
            <person name="Gerrin W."/>
            <person name="Kust A."/>
            <person name="Washington J.W."/>
            <person name="Wagner C."/>
            <person name="Geier B."/>
            <person name="Liebeke M."/>
            <person name="Enke H."/>
            <person name="Niedermeyer T.H.J."/>
            <person name="Wilde S.B."/>
        </authorList>
    </citation>
    <scope>NUCLEOTIDE SEQUENCE [LARGE SCALE GENOMIC DNA]</scope>
    <source>
        <strain evidence="3">Thurmond2011</strain>
    </source>
</reference>
<evidence type="ECO:0000313" key="2">
    <source>
        <dbReference type="EMBL" id="MDR9899585.1"/>
    </source>
</evidence>
<dbReference type="AlphaFoldDB" id="A0AAP5MBT2"/>
<dbReference type="Proteomes" id="UP000667802">
    <property type="component" value="Unassembled WGS sequence"/>
</dbReference>
<feature type="transmembrane region" description="Helical" evidence="1">
    <location>
        <begin position="44"/>
        <end position="65"/>
    </location>
</feature>
<dbReference type="EMBL" id="JAALHA020000025">
    <property type="protein sequence ID" value="MDR9899585.1"/>
    <property type="molecule type" value="Genomic_DNA"/>
</dbReference>
<protein>
    <submittedName>
        <fullName evidence="2">Uncharacterized protein</fullName>
    </submittedName>
</protein>
<keyword evidence="3" id="KW-1185">Reference proteome</keyword>
<comment type="caution">
    <text evidence="2">The sequence shown here is derived from an EMBL/GenBank/DDBJ whole genome shotgun (WGS) entry which is preliminary data.</text>
</comment>
<keyword evidence="1" id="KW-1133">Transmembrane helix</keyword>
<evidence type="ECO:0000256" key="1">
    <source>
        <dbReference type="SAM" id="Phobius"/>
    </source>
</evidence>
<organism evidence="2 3">
    <name type="scientific">Aetokthonos hydrillicola Thurmond2011</name>
    <dbReference type="NCBI Taxonomy" id="2712845"/>
    <lineage>
        <taxon>Bacteria</taxon>
        <taxon>Bacillati</taxon>
        <taxon>Cyanobacteriota</taxon>
        <taxon>Cyanophyceae</taxon>
        <taxon>Nostocales</taxon>
        <taxon>Hapalosiphonaceae</taxon>
        <taxon>Aetokthonos</taxon>
    </lineage>
</organism>
<name>A0AAP5MBT2_9CYAN</name>
<evidence type="ECO:0000313" key="3">
    <source>
        <dbReference type="Proteomes" id="UP000667802"/>
    </source>
</evidence>
<sequence length="138" mass="15668">MYSSHFFRYFLAKTNSKPDIITENKVSSVPGNHATKPPIELTQLLPVLFIPVLFMIVVAIGALIFPSNVRRKFPQNAKLNTNRFKQVPCRNCQFFNDNHYLNCAVQPSNVLTKEALNCSDYLPNNGTNESESRNDYLG</sequence>
<gene>
    <name evidence="2" type="ORF">G7B40_034260</name>
</gene>
<dbReference type="RefSeq" id="WP_208345368.1">
    <property type="nucleotide sequence ID" value="NZ_CAWQFN010000649.1"/>
</dbReference>
<keyword evidence="1" id="KW-0812">Transmembrane</keyword>
<accession>A0AAP5MBT2</accession>